<dbReference type="VEuPathDB" id="FungiDB:I7I53_10860"/>
<dbReference type="EMBL" id="CP069102">
    <property type="protein sequence ID" value="QSS50241.1"/>
    <property type="molecule type" value="Genomic_DNA"/>
</dbReference>
<feature type="transmembrane region" description="Helical" evidence="1">
    <location>
        <begin position="23"/>
        <end position="44"/>
    </location>
</feature>
<evidence type="ECO:0000256" key="1">
    <source>
        <dbReference type="SAM" id="Phobius"/>
    </source>
</evidence>
<proteinExistence type="predicted"/>
<protein>
    <submittedName>
        <fullName evidence="2">Uncharacterized protein</fullName>
    </submittedName>
</protein>
<evidence type="ECO:0000313" key="2">
    <source>
        <dbReference type="EMBL" id="QSS50241.1"/>
    </source>
</evidence>
<dbReference type="AlphaFoldDB" id="A0A8A1L9F5"/>
<keyword evidence="1" id="KW-1133">Transmembrane helix</keyword>
<feature type="transmembrane region" description="Helical" evidence="1">
    <location>
        <begin position="87"/>
        <end position="104"/>
    </location>
</feature>
<sequence>MRAHNIQHIHTFSCGKLSFSPRCCIPSLVNCFALIFLLCFSVPLSVRCSISYGDCINVGTAGSISVRSTQDRSSNCVRWRSHTSGAFFLRFLLFFFFFSHRNLLNSWKKRM</sequence>
<gene>
    <name evidence="2" type="ORF">I7I53_10860</name>
</gene>
<keyword evidence="1" id="KW-0472">Membrane</keyword>
<organism evidence="2 3">
    <name type="scientific">Ajellomyces capsulatus (strain H88)</name>
    <name type="common">Darling's disease fungus</name>
    <name type="synonym">Histoplasma capsulatum</name>
    <dbReference type="NCBI Taxonomy" id="544711"/>
    <lineage>
        <taxon>Eukaryota</taxon>
        <taxon>Fungi</taxon>
        <taxon>Dikarya</taxon>
        <taxon>Ascomycota</taxon>
        <taxon>Pezizomycotina</taxon>
        <taxon>Eurotiomycetes</taxon>
        <taxon>Eurotiomycetidae</taxon>
        <taxon>Onygenales</taxon>
        <taxon>Ajellomycetaceae</taxon>
        <taxon>Histoplasma</taxon>
    </lineage>
</organism>
<name>A0A8A1L9F5_AJEC8</name>
<keyword evidence="1" id="KW-0812">Transmembrane</keyword>
<reference evidence="2" key="1">
    <citation type="submission" date="2021-01" db="EMBL/GenBank/DDBJ databases">
        <title>Chromosome-level genome assembly of a human fungal pathogen reveals clustering of transcriptionally co-regulated genes.</title>
        <authorList>
            <person name="Voorhies M."/>
            <person name="Cohen S."/>
            <person name="Shea T.P."/>
            <person name="Petrus S."/>
            <person name="Munoz J.F."/>
            <person name="Poplawski S."/>
            <person name="Goldman W.E."/>
            <person name="Michael T."/>
            <person name="Cuomo C.A."/>
            <person name="Sil A."/>
            <person name="Beyhan S."/>
        </authorList>
    </citation>
    <scope>NUCLEOTIDE SEQUENCE</scope>
    <source>
        <strain evidence="2">H88</strain>
    </source>
</reference>
<evidence type="ECO:0000313" key="3">
    <source>
        <dbReference type="Proteomes" id="UP000663419"/>
    </source>
</evidence>
<accession>A0A8A1L9F5</accession>
<dbReference type="Proteomes" id="UP000663419">
    <property type="component" value="Chromosome 1"/>
</dbReference>